<feature type="domain" description="HTH tetR-type" evidence="5">
    <location>
        <begin position="6"/>
        <end position="66"/>
    </location>
</feature>
<gene>
    <name evidence="6" type="ORF">MAIT1_02058</name>
</gene>
<dbReference type="EMBL" id="LVJN01000020">
    <property type="protein sequence ID" value="OSM01988.1"/>
    <property type="molecule type" value="Genomic_DNA"/>
</dbReference>
<dbReference type="SUPFAM" id="SSF46689">
    <property type="entry name" value="Homeodomain-like"/>
    <property type="match status" value="1"/>
</dbReference>
<evidence type="ECO:0000256" key="4">
    <source>
        <dbReference type="PROSITE-ProRule" id="PRU00335"/>
    </source>
</evidence>
<evidence type="ECO:0000313" key="7">
    <source>
        <dbReference type="Proteomes" id="UP000194003"/>
    </source>
</evidence>
<dbReference type="PANTHER" id="PTHR47506">
    <property type="entry name" value="TRANSCRIPTIONAL REGULATORY PROTEIN"/>
    <property type="match status" value="1"/>
</dbReference>
<keyword evidence="7" id="KW-1185">Reference proteome</keyword>
<dbReference type="SUPFAM" id="SSF48498">
    <property type="entry name" value="Tetracyclin repressor-like, C-terminal domain"/>
    <property type="match status" value="1"/>
</dbReference>
<dbReference type="InterPro" id="IPR001647">
    <property type="entry name" value="HTH_TetR"/>
</dbReference>
<dbReference type="Pfam" id="PF00440">
    <property type="entry name" value="TetR_N"/>
    <property type="match status" value="1"/>
</dbReference>
<dbReference type="Proteomes" id="UP000194003">
    <property type="component" value="Unassembled WGS sequence"/>
</dbReference>
<dbReference type="InterPro" id="IPR009057">
    <property type="entry name" value="Homeodomain-like_sf"/>
</dbReference>
<dbReference type="AlphaFoldDB" id="A0A1Y2K1U4"/>
<evidence type="ECO:0000256" key="1">
    <source>
        <dbReference type="ARBA" id="ARBA00023015"/>
    </source>
</evidence>
<feature type="DNA-binding region" description="H-T-H motif" evidence="4">
    <location>
        <begin position="29"/>
        <end position="48"/>
    </location>
</feature>
<evidence type="ECO:0000259" key="5">
    <source>
        <dbReference type="PROSITE" id="PS50977"/>
    </source>
</evidence>
<evidence type="ECO:0000256" key="3">
    <source>
        <dbReference type="ARBA" id="ARBA00023163"/>
    </source>
</evidence>
<dbReference type="STRING" id="1434232.MAIT1_02058"/>
<keyword evidence="3" id="KW-0804">Transcription</keyword>
<dbReference type="OrthoDB" id="9811084at2"/>
<dbReference type="GO" id="GO:0003677">
    <property type="term" value="F:DNA binding"/>
    <property type="evidence" value="ECO:0007669"/>
    <property type="project" value="UniProtKB-UniRule"/>
</dbReference>
<dbReference type="InterPro" id="IPR036271">
    <property type="entry name" value="Tet_transcr_reg_TetR-rel_C_sf"/>
</dbReference>
<protein>
    <submittedName>
        <fullName evidence="6">Putative TetR family transcriptional regulator</fullName>
    </submittedName>
</protein>
<proteinExistence type="predicted"/>
<keyword evidence="1" id="KW-0805">Transcription regulation</keyword>
<name>A0A1Y2K1U4_9PROT</name>
<reference evidence="6 7" key="1">
    <citation type="journal article" date="2016" name="BMC Genomics">
        <title>Combined genomic and structural analyses of a cultured magnetotactic bacterium reveals its niche adaptation to a dynamic environment.</title>
        <authorList>
            <person name="Araujo A.C."/>
            <person name="Morillo V."/>
            <person name="Cypriano J."/>
            <person name="Teixeira L.C."/>
            <person name="Leao P."/>
            <person name="Lyra S."/>
            <person name="Almeida L.G."/>
            <person name="Bazylinski D.A."/>
            <person name="Vasconcellos A.T."/>
            <person name="Abreu F."/>
            <person name="Lins U."/>
        </authorList>
    </citation>
    <scope>NUCLEOTIDE SEQUENCE [LARGE SCALE GENOMIC DNA]</scope>
    <source>
        <strain evidence="6 7">IT-1</strain>
    </source>
</reference>
<dbReference type="PROSITE" id="PS50977">
    <property type="entry name" value="HTH_TETR_2"/>
    <property type="match status" value="1"/>
</dbReference>
<dbReference type="PRINTS" id="PR00455">
    <property type="entry name" value="HTHTETR"/>
</dbReference>
<organism evidence="6 7">
    <name type="scientific">Magnetofaba australis IT-1</name>
    <dbReference type="NCBI Taxonomy" id="1434232"/>
    <lineage>
        <taxon>Bacteria</taxon>
        <taxon>Pseudomonadati</taxon>
        <taxon>Pseudomonadota</taxon>
        <taxon>Magnetococcia</taxon>
        <taxon>Magnetococcales</taxon>
        <taxon>Magnetococcaceae</taxon>
        <taxon>Magnetofaba</taxon>
    </lineage>
</organism>
<comment type="caution">
    <text evidence="6">The sequence shown here is derived from an EMBL/GenBank/DDBJ whole genome shotgun (WGS) entry which is preliminary data.</text>
</comment>
<evidence type="ECO:0000256" key="2">
    <source>
        <dbReference type="ARBA" id="ARBA00023125"/>
    </source>
</evidence>
<evidence type="ECO:0000313" key="6">
    <source>
        <dbReference type="EMBL" id="OSM01988.1"/>
    </source>
</evidence>
<sequence length="199" mass="22204">MGRKGNASRARILDKGSELIHHGGFAQTSFADLADALGMTKGHFYYYYRSKDDLLRDIVAARSERISAMLTEWSGAEPDPQARILRFIDMVAGQAEMLREHGCPMGSLSGELSKGDAHLQSEGRAMFDLFIHWLAEQFATRFDAQTARAHAEHLMIRAQGASLLAHVYGDADKVAQECARMRAWLNEMWKGSDKSAEKN</sequence>
<accession>A0A1Y2K1U4</accession>
<dbReference type="RefSeq" id="WP_158089542.1">
    <property type="nucleotide sequence ID" value="NZ_LVJN01000020.1"/>
</dbReference>
<dbReference type="PANTHER" id="PTHR47506:SF7">
    <property type="entry name" value="TRANSCRIPTIONAL REGULATORY PROTEIN"/>
    <property type="match status" value="1"/>
</dbReference>
<dbReference type="Gene3D" id="1.10.357.10">
    <property type="entry name" value="Tetracycline Repressor, domain 2"/>
    <property type="match status" value="1"/>
</dbReference>
<keyword evidence="2 4" id="KW-0238">DNA-binding</keyword>